<dbReference type="SUPFAM" id="SSF52096">
    <property type="entry name" value="ClpP/crotonase"/>
    <property type="match status" value="1"/>
</dbReference>
<dbReference type="PROSITE" id="PS00166">
    <property type="entry name" value="ENOYL_COA_HYDRATASE"/>
    <property type="match status" value="1"/>
</dbReference>
<evidence type="ECO:0000256" key="1">
    <source>
        <dbReference type="ARBA" id="ARBA00005254"/>
    </source>
</evidence>
<protein>
    <submittedName>
        <fullName evidence="3">Crotonase/enoyl-CoA hydratase family protein</fullName>
    </submittedName>
</protein>
<dbReference type="RefSeq" id="WP_344413350.1">
    <property type="nucleotide sequence ID" value="NZ_BAAAQK010000003.1"/>
</dbReference>
<proteinExistence type="inferred from homology"/>
<comment type="caution">
    <text evidence="3">The sequence shown here is derived from an EMBL/GenBank/DDBJ whole genome shotgun (WGS) entry which is preliminary data.</text>
</comment>
<organism evidence="3 4">
    <name type="scientific">Pseudonocardia ailaonensis</name>
    <dbReference type="NCBI Taxonomy" id="367279"/>
    <lineage>
        <taxon>Bacteria</taxon>
        <taxon>Bacillati</taxon>
        <taxon>Actinomycetota</taxon>
        <taxon>Actinomycetes</taxon>
        <taxon>Pseudonocardiales</taxon>
        <taxon>Pseudonocardiaceae</taxon>
        <taxon>Pseudonocardia</taxon>
    </lineage>
</organism>
<dbReference type="Gene3D" id="3.90.226.10">
    <property type="entry name" value="2-enoyl-CoA Hydratase, Chain A, domain 1"/>
    <property type="match status" value="1"/>
</dbReference>
<dbReference type="InterPro" id="IPR001753">
    <property type="entry name" value="Enoyl-CoA_hydra/iso"/>
</dbReference>
<gene>
    <name evidence="3" type="ORF">GCM10009836_12850</name>
</gene>
<dbReference type="EMBL" id="BAAAQK010000003">
    <property type="protein sequence ID" value="GAA1835855.1"/>
    <property type="molecule type" value="Genomic_DNA"/>
</dbReference>
<comment type="similarity">
    <text evidence="1 2">Belongs to the enoyl-CoA hydratase/isomerase family.</text>
</comment>
<evidence type="ECO:0000313" key="4">
    <source>
        <dbReference type="Proteomes" id="UP001500449"/>
    </source>
</evidence>
<accession>A0ABN2MRZ6</accession>
<reference evidence="3 4" key="1">
    <citation type="journal article" date="2019" name="Int. J. Syst. Evol. Microbiol.">
        <title>The Global Catalogue of Microorganisms (GCM) 10K type strain sequencing project: providing services to taxonomists for standard genome sequencing and annotation.</title>
        <authorList>
            <consortium name="The Broad Institute Genomics Platform"/>
            <consortium name="The Broad Institute Genome Sequencing Center for Infectious Disease"/>
            <person name="Wu L."/>
            <person name="Ma J."/>
        </authorList>
    </citation>
    <scope>NUCLEOTIDE SEQUENCE [LARGE SCALE GENOMIC DNA]</scope>
    <source>
        <strain evidence="3 4">JCM 16009</strain>
    </source>
</reference>
<dbReference type="InterPro" id="IPR029045">
    <property type="entry name" value="ClpP/crotonase-like_dom_sf"/>
</dbReference>
<dbReference type="InterPro" id="IPR018376">
    <property type="entry name" value="Enoyl-CoA_hyd/isom_CS"/>
</dbReference>
<dbReference type="Pfam" id="PF00378">
    <property type="entry name" value="ECH_1"/>
    <property type="match status" value="2"/>
</dbReference>
<sequence length="300" mass="33537">MSTTDPEPAYEEILYAVADRVATVTLNVPDKRNRLSYLMRREIIHALRTAEADDDVAVVLIRANGPSFSAGYDLSTGPKTSGRQDGSYYRDDGIRPERWVDAAEFDGWTDQWARSCVRDWYTVWDLLKPVVAMVHGHCVAGGTELMSMCDIAFVADDARIGYPPMRGMTSPDVPYFPWKMTMAHAKYLQLTGNSVTGAEAARMGWVVKSFPAERLEEETLRELRAISSIAPGLLAANKHSVNQAYEIQGMKTHFDQSWSWHSFSGNFRPGARGFRERLDAGGLQAALDWRDGAFRAEGFV</sequence>
<dbReference type="Proteomes" id="UP001500449">
    <property type="component" value="Unassembled WGS sequence"/>
</dbReference>
<dbReference type="PANTHER" id="PTHR43802:SF1">
    <property type="entry name" value="IP11341P-RELATED"/>
    <property type="match status" value="1"/>
</dbReference>
<keyword evidence="4" id="KW-1185">Reference proteome</keyword>
<name>A0ABN2MRZ6_9PSEU</name>
<dbReference type="PANTHER" id="PTHR43802">
    <property type="entry name" value="ENOYL-COA HYDRATASE"/>
    <property type="match status" value="1"/>
</dbReference>
<dbReference type="CDD" id="cd06558">
    <property type="entry name" value="crotonase-like"/>
    <property type="match status" value="1"/>
</dbReference>
<evidence type="ECO:0000256" key="2">
    <source>
        <dbReference type="RuleBase" id="RU003707"/>
    </source>
</evidence>
<evidence type="ECO:0000313" key="3">
    <source>
        <dbReference type="EMBL" id="GAA1835855.1"/>
    </source>
</evidence>